<evidence type="ECO:0000313" key="2">
    <source>
        <dbReference type="EMBL" id="MDP8187272.1"/>
    </source>
</evidence>
<reference evidence="2" key="1">
    <citation type="journal article" date="2023" name="Front. Microbiol.">
        <title>Phylogeography and host specificity of Pasteurellaceae pathogenic to sea-farmed fish in the north-east Atlantic.</title>
        <authorList>
            <person name="Gulla S."/>
            <person name="Colquhoun D.J."/>
            <person name="Olsen A.B."/>
            <person name="Spilsberg B."/>
            <person name="Lagesen K."/>
            <person name="Aakesson C.P."/>
            <person name="Strom S."/>
            <person name="Manji F."/>
            <person name="Birkbeck T.H."/>
            <person name="Nilsen H.K."/>
        </authorList>
    </citation>
    <scope>NUCLEOTIDE SEQUENCE</scope>
    <source>
        <strain evidence="2">VIB1234</strain>
    </source>
</reference>
<dbReference type="InterPro" id="IPR012675">
    <property type="entry name" value="Beta-grasp_dom_sf"/>
</dbReference>
<accession>A0AAW8CHS6</accession>
<dbReference type="RefSeq" id="WP_211597918.1">
    <property type="nucleotide sequence ID" value="NZ_JAGRQI010000010.1"/>
</dbReference>
<organism evidence="2 3">
    <name type="scientific">Pasteurella atlantica</name>
    <dbReference type="NCBI Taxonomy" id="2827233"/>
    <lineage>
        <taxon>Bacteria</taxon>
        <taxon>Pseudomonadati</taxon>
        <taxon>Pseudomonadota</taxon>
        <taxon>Gammaproteobacteria</taxon>
        <taxon>Pasteurellales</taxon>
        <taxon>Pasteurellaceae</taxon>
        <taxon>Pasteurella</taxon>
    </lineage>
</organism>
<evidence type="ECO:0000313" key="3">
    <source>
        <dbReference type="Proteomes" id="UP001230466"/>
    </source>
</evidence>
<keyword evidence="1" id="KW-0812">Transmembrane</keyword>
<gene>
    <name evidence="2" type="ORF">QJU78_05735</name>
</gene>
<name>A0AAW8CHS6_9PAST</name>
<dbReference type="EMBL" id="JASAYJ010000010">
    <property type="protein sequence ID" value="MDP8187272.1"/>
    <property type="molecule type" value="Genomic_DNA"/>
</dbReference>
<dbReference type="Proteomes" id="UP001230466">
    <property type="component" value="Unassembled WGS sequence"/>
</dbReference>
<dbReference type="Gene3D" id="3.10.20.30">
    <property type="match status" value="1"/>
</dbReference>
<proteinExistence type="predicted"/>
<protein>
    <submittedName>
        <fullName evidence="2">Tail assembly protein</fullName>
    </submittedName>
</protein>
<sequence length="200" mass="21490">MATVMFYGDLREKFGTKFKLDVESAGEAVRALTNQIKGLRQHLQNGGYYIRVAKKSVEENAIKKDFKQCLNHNDVIHIVPEISGAGKFGQIIVGAALIVAAFYTGGASMGLWGTMSTGLFTAGVGMLLGGVTQMLMKPPKMDMNSQSAEMSKSSAFGNLGNRAAEGGCVPIIYGRVRVGSKVISQSLESYSIVKDIEENK</sequence>
<keyword evidence="1" id="KW-1133">Transmembrane helix</keyword>
<feature type="transmembrane region" description="Helical" evidence="1">
    <location>
        <begin position="91"/>
        <end position="112"/>
    </location>
</feature>
<comment type="caution">
    <text evidence="2">The sequence shown here is derived from an EMBL/GenBank/DDBJ whole genome shotgun (WGS) entry which is preliminary data.</text>
</comment>
<dbReference type="AlphaFoldDB" id="A0AAW8CHS6"/>
<evidence type="ECO:0000256" key="1">
    <source>
        <dbReference type="SAM" id="Phobius"/>
    </source>
</evidence>
<keyword evidence="1" id="KW-0472">Membrane</keyword>
<feature type="transmembrane region" description="Helical" evidence="1">
    <location>
        <begin position="118"/>
        <end position="136"/>
    </location>
</feature>